<evidence type="ECO:0000313" key="2">
    <source>
        <dbReference type="EMBL" id="KAK9809122.1"/>
    </source>
</evidence>
<feature type="compositionally biased region" description="Low complexity" evidence="1">
    <location>
        <begin position="810"/>
        <end position="820"/>
    </location>
</feature>
<dbReference type="Proteomes" id="UP001489004">
    <property type="component" value="Unassembled WGS sequence"/>
</dbReference>
<comment type="caution">
    <text evidence="2">The sequence shown here is derived from an EMBL/GenBank/DDBJ whole genome shotgun (WGS) entry which is preliminary data.</text>
</comment>
<evidence type="ECO:0000313" key="3">
    <source>
        <dbReference type="Proteomes" id="UP001489004"/>
    </source>
</evidence>
<accession>A0AAW1PKS4</accession>
<reference evidence="2 3" key="1">
    <citation type="journal article" date="2024" name="Nat. Commun.">
        <title>Phylogenomics reveals the evolutionary origins of lichenization in chlorophyte algae.</title>
        <authorList>
            <person name="Puginier C."/>
            <person name="Libourel C."/>
            <person name="Otte J."/>
            <person name="Skaloud P."/>
            <person name="Haon M."/>
            <person name="Grisel S."/>
            <person name="Petersen M."/>
            <person name="Berrin J.G."/>
            <person name="Delaux P.M."/>
            <person name="Dal Grande F."/>
            <person name="Keller J."/>
        </authorList>
    </citation>
    <scope>NUCLEOTIDE SEQUENCE [LARGE SCALE GENOMIC DNA]</scope>
    <source>
        <strain evidence="2 3">SAG 2043</strain>
    </source>
</reference>
<dbReference type="PANTHER" id="PTHR34958">
    <property type="entry name" value="CONDITIONAL LOSS-OF-GROWTH 1"/>
    <property type="match status" value="1"/>
</dbReference>
<sequence length="990" mass="106089">MLTVPPRLLRAVAESTQPYGPFLEGEALQTLQEYLADADCVDAVYAAVLDRASAEPISLAVIDKCVAVLKRYLSRFHASPAMLQRISLFCAQAAASLGDASPMLLKSLIYLHSTLAQLSGSEERVQLPRMARDGGSGLMTPSGRVAASRAHSMRSPQAQVLPSPSRRWGGGEGPPPASWGTQAVQAREEAAPGPPLLVLRERDAGWAVGEDLLHWRWPSAAGRRLDAEIGAALHLSYNLAALTGGSIASAAPHMVRAAQDVAVLQEHMQSVAAVQRVQLAQAGLYGTAADSKVRLRERPRLLFQYRAYSEQERLDMSQTDVAAVVGAVCAGDASNSPGQAAQGGLDIQIREQERQVCSGLLIKLLLDLYLQAGADLAYPLALSLLHRAACCTDFEARARAFDVIFNLSLHAELLYSDQSHLQAASSQEEISGPGVASVQTPDPAATDGRLLAVQQWLRMLLFELLQLVTQRNEQNEAVWRAGLGCLLHLASRAGRIKAGVMPELPMRVLAALLRCTERYQWSEHIMAHLVRLTVHLLYTPLRPPDVGESTGPVPGSSRSVQQPATLQQGRLEAFGGISEVLRLFKLAKSLESRSNWFCVVLDHALTLAAQASSDGANGGGGGEGVSREQVEEAGRALVQLELTETWHLLFQCAHPQAFQAVSDAVCSSFPFSQQDQAGELSPQATAMALLMTELQKLACPSALQLPPALQSAFQETHASVSSPPQPAEAEASGVQAQAGWAQLRLLLSTDSTHAAQLGQQWLFLLLVEASNQHLGALAGGGEDESVSPTSSASVEAERGDLEPSPLNPQPSTEPAVAAAPAPAGTASEVGLWRPASAAPLIMSTLFLAVEWLLEAAPTWRHAAVLDASLLLMSTQAFLSANAQGKGLAWDVRAALLMLLIGRCGMDNTSLQQAGGEGMFVDLLSDVDARVRFYASAFLQQRVVATRPEVYRKALRALLQQAQQHNDDRLLRNPFSQIRAMIDSRSVDFGL</sequence>
<keyword evidence="3" id="KW-1185">Reference proteome</keyword>
<gene>
    <name evidence="2" type="ORF">WJX72_009687</name>
</gene>
<feature type="region of interest" description="Disordered" evidence="1">
    <location>
        <begin position="714"/>
        <end position="733"/>
    </location>
</feature>
<dbReference type="AlphaFoldDB" id="A0AAW1PKS4"/>
<dbReference type="EMBL" id="JALJOR010000011">
    <property type="protein sequence ID" value="KAK9809122.1"/>
    <property type="molecule type" value="Genomic_DNA"/>
</dbReference>
<feature type="region of interest" description="Disordered" evidence="1">
    <location>
        <begin position="131"/>
        <end position="192"/>
    </location>
</feature>
<name>A0AAW1PKS4_9CHLO</name>
<organism evidence="2 3">
    <name type="scientific">[Myrmecia] bisecta</name>
    <dbReference type="NCBI Taxonomy" id="41462"/>
    <lineage>
        <taxon>Eukaryota</taxon>
        <taxon>Viridiplantae</taxon>
        <taxon>Chlorophyta</taxon>
        <taxon>core chlorophytes</taxon>
        <taxon>Trebouxiophyceae</taxon>
        <taxon>Trebouxiales</taxon>
        <taxon>Trebouxiaceae</taxon>
        <taxon>Myrmecia</taxon>
    </lineage>
</organism>
<dbReference type="PANTHER" id="PTHR34958:SF1">
    <property type="entry name" value="ARMADILLO-LIKE HELICAL DOMAIN-CONTAINING PROTEIN"/>
    <property type="match status" value="1"/>
</dbReference>
<protein>
    <submittedName>
        <fullName evidence="2">Uncharacterized protein</fullName>
    </submittedName>
</protein>
<proteinExistence type="predicted"/>
<evidence type="ECO:0000256" key="1">
    <source>
        <dbReference type="SAM" id="MobiDB-lite"/>
    </source>
</evidence>
<feature type="region of interest" description="Disordered" evidence="1">
    <location>
        <begin position="778"/>
        <end position="820"/>
    </location>
</feature>